<keyword evidence="7" id="KW-0804">Transcription</keyword>
<reference evidence="12 13" key="1">
    <citation type="journal article" date="2016" name="Sci. Rep.">
        <title>The genome sequence of the outbreeding globe artichoke constructed de novo incorporating a phase-aware low-pass sequencing strategy of F1 progeny.</title>
        <authorList>
            <person name="Scaglione D."/>
            <person name="Reyes-Chin-Wo S."/>
            <person name="Acquadro A."/>
            <person name="Froenicke L."/>
            <person name="Portis E."/>
            <person name="Beitel C."/>
            <person name="Tirone M."/>
            <person name="Mauro R."/>
            <person name="Lo Monaco A."/>
            <person name="Mauromicale G."/>
            <person name="Faccioli P."/>
            <person name="Cattivelli L."/>
            <person name="Rieseberg L."/>
            <person name="Michelmore R."/>
            <person name="Lanteri S."/>
        </authorList>
    </citation>
    <scope>NUCLEOTIDE SEQUENCE [LARGE SCALE GENOMIC DNA]</scope>
    <source>
        <strain evidence="12">2C</strain>
    </source>
</reference>
<organism evidence="12 13">
    <name type="scientific">Cynara cardunculus var. scolymus</name>
    <name type="common">Globe artichoke</name>
    <name type="synonym">Cynara scolymus</name>
    <dbReference type="NCBI Taxonomy" id="59895"/>
    <lineage>
        <taxon>Eukaryota</taxon>
        <taxon>Viridiplantae</taxon>
        <taxon>Streptophyta</taxon>
        <taxon>Embryophyta</taxon>
        <taxon>Tracheophyta</taxon>
        <taxon>Spermatophyta</taxon>
        <taxon>Magnoliopsida</taxon>
        <taxon>eudicotyledons</taxon>
        <taxon>Gunneridae</taxon>
        <taxon>Pentapetalae</taxon>
        <taxon>asterids</taxon>
        <taxon>campanulids</taxon>
        <taxon>Asterales</taxon>
        <taxon>Asteraceae</taxon>
        <taxon>Carduoideae</taxon>
        <taxon>Cardueae</taxon>
        <taxon>Carduinae</taxon>
        <taxon>Cynara</taxon>
    </lineage>
</organism>
<keyword evidence="13" id="KW-1185">Reference proteome</keyword>
<dbReference type="STRING" id="59895.A0A118JSI4"/>
<evidence type="ECO:0000256" key="6">
    <source>
        <dbReference type="ARBA" id="ARBA00023125"/>
    </source>
</evidence>
<dbReference type="FunFam" id="4.10.1100.10:FF:000001">
    <property type="entry name" value="Squamosa promoter-binding-like protein 14"/>
    <property type="match status" value="1"/>
</dbReference>
<dbReference type="EMBL" id="LEKV01005285">
    <property type="protein sequence ID" value="KVH89244.1"/>
    <property type="molecule type" value="Genomic_DNA"/>
</dbReference>
<feature type="domain" description="SBP-type" evidence="11">
    <location>
        <begin position="151"/>
        <end position="228"/>
    </location>
</feature>
<evidence type="ECO:0000256" key="3">
    <source>
        <dbReference type="ARBA" id="ARBA00022771"/>
    </source>
</evidence>
<name>A0A118JSI4_CYNCS</name>
<comment type="caution">
    <text evidence="12">The sequence shown here is derived from an EMBL/GenBank/DDBJ whole genome shotgun (WGS) entry which is preliminary data.</text>
</comment>
<dbReference type="PANTHER" id="PTHR31251:SF225">
    <property type="entry name" value="TRANSCRIPTION FACTOR, SBP-BOX-RELATED"/>
    <property type="match status" value="1"/>
</dbReference>
<dbReference type="Gramene" id="KVH89244">
    <property type="protein sequence ID" value="KVH89244"/>
    <property type="gene ID" value="Ccrd_008769"/>
</dbReference>
<evidence type="ECO:0000313" key="12">
    <source>
        <dbReference type="EMBL" id="KVH89244.1"/>
    </source>
</evidence>
<proteinExistence type="predicted"/>
<dbReference type="Pfam" id="PF03110">
    <property type="entry name" value="SBP"/>
    <property type="match status" value="1"/>
</dbReference>
<evidence type="ECO:0000256" key="7">
    <source>
        <dbReference type="ARBA" id="ARBA00023163"/>
    </source>
</evidence>
<evidence type="ECO:0000256" key="5">
    <source>
        <dbReference type="ARBA" id="ARBA00023015"/>
    </source>
</evidence>
<dbReference type="PROSITE" id="PS51141">
    <property type="entry name" value="ZF_SBP"/>
    <property type="match status" value="1"/>
</dbReference>
<keyword evidence="5" id="KW-0805">Transcription regulation</keyword>
<dbReference type="InterPro" id="IPR004333">
    <property type="entry name" value="SBP_dom"/>
</dbReference>
<dbReference type="GO" id="GO:0008270">
    <property type="term" value="F:zinc ion binding"/>
    <property type="evidence" value="ECO:0007669"/>
    <property type="project" value="UniProtKB-KW"/>
</dbReference>
<dbReference type="InterPro" id="IPR044817">
    <property type="entry name" value="SBP-like"/>
</dbReference>
<dbReference type="SUPFAM" id="SSF103612">
    <property type="entry name" value="SBT domain"/>
    <property type="match status" value="1"/>
</dbReference>
<feature type="non-terminal residue" evidence="12">
    <location>
        <position position="1"/>
    </location>
</feature>
<evidence type="ECO:0000256" key="8">
    <source>
        <dbReference type="ARBA" id="ARBA00023242"/>
    </source>
</evidence>
<dbReference type="GO" id="GO:0003677">
    <property type="term" value="F:DNA binding"/>
    <property type="evidence" value="ECO:0007669"/>
    <property type="project" value="UniProtKB-KW"/>
</dbReference>
<evidence type="ECO:0000256" key="1">
    <source>
        <dbReference type="ARBA" id="ARBA00004123"/>
    </source>
</evidence>
<evidence type="ECO:0000256" key="2">
    <source>
        <dbReference type="ARBA" id="ARBA00022723"/>
    </source>
</evidence>
<dbReference type="Proteomes" id="UP000243975">
    <property type="component" value="Unassembled WGS sequence"/>
</dbReference>
<keyword evidence="6" id="KW-0238">DNA-binding</keyword>
<keyword evidence="4" id="KW-0862">Zinc</keyword>
<feature type="non-terminal residue" evidence="12">
    <location>
        <position position="353"/>
    </location>
</feature>
<dbReference type="GO" id="GO:0005634">
    <property type="term" value="C:nucleus"/>
    <property type="evidence" value="ECO:0007669"/>
    <property type="project" value="UniProtKB-SubCell"/>
</dbReference>
<dbReference type="PANTHER" id="PTHR31251">
    <property type="entry name" value="SQUAMOSA PROMOTER-BINDING-LIKE PROTEIN 4"/>
    <property type="match status" value="1"/>
</dbReference>
<comment type="function">
    <text evidence="9">Probable transcriptional factor. Binds to the promoter of the SQUAMOSA gene.</text>
</comment>
<protein>
    <submittedName>
        <fullName evidence="12">Transcription factor, SBP-box</fullName>
    </submittedName>
</protein>
<accession>A0A118JSI4</accession>
<comment type="subcellular location">
    <subcellularLocation>
        <location evidence="1">Nucleus</location>
    </subcellularLocation>
</comment>
<evidence type="ECO:0000259" key="11">
    <source>
        <dbReference type="PROSITE" id="PS51141"/>
    </source>
</evidence>
<dbReference type="InterPro" id="IPR036893">
    <property type="entry name" value="SBP_sf"/>
</dbReference>
<evidence type="ECO:0000256" key="10">
    <source>
        <dbReference type="PROSITE-ProRule" id="PRU00470"/>
    </source>
</evidence>
<keyword evidence="3 10" id="KW-0863">Zinc-finger</keyword>
<gene>
    <name evidence="12" type="ORF">Ccrd_008769</name>
</gene>
<evidence type="ECO:0000256" key="4">
    <source>
        <dbReference type="ARBA" id="ARBA00022833"/>
    </source>
</evidence>
<evidence type="ECO:0000313" key="13">
    <source>
        <dbReference type="Proteomes" id="UP000243975"/>
    </source>
</evidence>
<dbReference type="Gene3D" id="4.10.1100.10">
    <property type="entry name" value="Transcription factor, SBP-box domain"/>
    <property type="match status" value="1"/>
</dbReference>
<dbReference type="AlphaFoldDB" id="A0A118JSI4"/>
<sequence length="353" mass="39168">KPPRSFLLKNPTVFSSLNHSHTYKWKVDGGTLSTPVAVAATTVVESVVHALLFGVADSNDGGVIHLQDNRRLYGGIGSINHRIPDPHMMCLKLGKRHYCEDAVVPDRHVLAAESSFSSTKRAGKPPYPYYVCDSTTTAIPGVRTPSSPATVARCQVEGCHVALTNAKEYYKRHKVCEIHSKAPKVVVLGLQQRFCQQCSRFHGVTEFDEAKRSCRRRLEGHNQRRRKGTLPTLPPHSKPGCALSLLSSPKIEPWISSGDLSSRCSAALCELIAANRATTVVGHLWNQNSSHQPVVEDTIQTLPNTQMWDRFNDKDTSMTLDLMQAPALDVGLLSMKEKAKDHEDWNDYCWSAF</sequence>
<keyword evidence="2" id="KW-0479">Metal-binding</keyword>
<keyword evidence="8" id="KW-0539">Nucleus</keyword>
<dbReference type="OMA" id="LERDWHY"/>
<evidence type="ECO:0000256" key="9">
    <source>
        <dbReference type="ARBA" id="ARBA00056472"/>
    </source>
</evidence>